<dbReference type="EMBL" id="CYYA01000002">
    <property type="protein sequence ID" value="CUM78744.1"/>
    <property type="molecule type" value="Genomic_DNA"/>
</dbReference>
<dbReference type="OrthoDB" id="1654418at2"/>
<evidence type="ECO:0000313" key="1">
    <source>
        <dbReference type="EMBL" id="CUM78744.1"/>
    </source>
</evidence>
<dbReference type="Proteomes" id="UP000095492">
    <property type="component" value="Unassembled WGS sequence"/>
</dbReference>
<name>A0A173RL37_EUBRA</name>
<protein>
    <recommendedName>
        <fullName evidence="3">Phage tail protein</fullName>
    </recommendedName>
</protein>
<dbReference type="AlphaFoldDB" id="A0A173RL37"/>
<reference evidence="1 2" key="1">
    <citation type="submission" date="2015-09" db="EMBL/GenBank/DDBJ databases">
        <authorList>
            <consortium name="Pathogen Informatics"/>
        </authorList>
    </citation>
    <scope>NUCLEOTIDE SEQUENCE [LARGE SCALE GENOMIC DNA]</scope>
    <source>
        <strain evidence="1 2">2789STDY5608891</strain>
    </source>
</reference>
<evidence type="ECO:0000313" key="2">
    <source>
        <dbReference type="Proteomes" id="UP000095492"/>
    </source>
</evidence>
<dbReference type="STRING" id="39490.ERS852448_00490"/>
<accession>A0A173RL37</accession>
<proteinExistence type="predicted"/>
<dbReference type="GeneID" id="97391169"/>
<sequence>MSEAVKQLVKKHKIGLFLDPGTGYKRIKKSETLTISMNPEENEYDYIADENPTTEVDRYKPSIDQDLTMYKGEDDYEMVWPYFYERKTGQEAHIKCMIVFMHEPASGGGYLAWETDSVLSVQDLAAVDKKLNFKVIFAGDITNGVATMSAGAPTFKASTEEVASNAV</sequence>
<organism evidence="1 2">
    <name type="scientific">Eubacterium ramulus</name>
    <dbReference type="NCBI Taxonomy" id="39490"/>
    <lineage>
        <taxon>Bacteria</taxon>
        <taxon>Bacillati</taxon>
        <taxon>Bacillota</taxon>
        <taxon>Clostridia</taxon>
        <taxon>Eubacteriales</taxon>
        <taxon>Eubacteriaceae</taxon>
        <taxon>Eubacterium</taxon>
    </lineage>
</organism>
<evidence type="ECO:0008006" key="3">
    <source>
        <dbReference type="Google" id="ProtNLM"/>
    </source>
</evidence>
<gene>
    <name evidence="1" type="ORF">ERS852448_00490</name>
</gene>
<dbReference type="RefSeq" id="WP_055289196.1">
    <property type="nucleotide sequence ID" value="NZ_CP173382.1"/>
</dbReference>